<sequence>MSDTGNPVSETKGARVTDRRPVEALALADVAPNEVASTGPIFEDVDPATLLVDERYQRELSPKGRALIAKIVAGWDWRRFKPPVAVMVDDGLELIDGQHTAIAAATHPGVATIPVMIVEAAEVQQRAAAFIGHNRDRIAVSAMDLHHAAVAAGDEDALTVQQICDRAGVTIRRQPPYRGAYAPRDTVALAAIGALVSKRGAMRARQIVEALANAELAPISAAAIKAADFILHDGEMSSEIDLQGLTAAIVAAAPTVEHETKITATTLNVPAWRAMAIVWFKARPKRRKPAAAEEGA</sequence>
<proteinExistence type="predicted"/>
<gene>
    <name evidence="1" type="ORF">ACFQ4O_02055</name>
</gene>
<protein>
    <recommendedName>
        <fullName evidence="3">ParB-like nuclease domain protein</fullName>
    </recommendedName>
</protein>
<dbReference type="RefSeq" id="WP_378773967.1">
    <property type="nucleotide sequence ID" value="NZ_JBHTMX010000006.1"/>
</dbReference>
<organism evidence="1 2">
    <name type="scientific">Methylopila musalis</name>
    <dbReference type="NCBI Taxonomy" id="1134781"/>
    <lineage>
        <taxon>Bacteria</taxon>
        <taxon>Pseudomonadati</taxon>
        <taxon>Pseudomonadota</taxon>
        <taxon>Alphaproteobacteria</taxon>
        <taxon>Hyphomicrobiales</taxon>
        <taxon>Methylopilaceae</taxon>
        <taxon>Methylopila</taxon>
    </lineage>
</organism>
<evidence type="ECO:0008006" key="3">
    <source>
        <dbReference type="Google" id="ProtNLM"/>
    </source>
</evidence>
<name>A0ABW3Z4K7_9HYPH</name>
<comment type="caution">
    <text evidence="1">The sequence shown here is derived from an EMBL/GenBank/DDBJ whole genome shotgun (WGS) entry which is preliminary data.</text>
</comment>
<reference evidence="2" key="1">
    <citation type="journal article" date="2019" name="Int. J. Syst. Evol. Microbiol.">
        <title>The Global Catalogue of Microorganisms (GCM) 10K type strain sequencing project: providing services to taxonomists for standard genome sequencing and annotation.</title>
        <authorList>
            <consortium name="The Broad Institute Genomics Platform"/>
            <consortium name="The Broad Institute Genome Sequencing Center for Infectious Disease"/>
            <person name="Wu L."/>
            <person name="Ma J."/>
        </authorList>
    </citation>
    <scope>NUCLEOTIDE SEQUENCE [LARGE SCALE GENOMIC DNA]</scope>
    <source>
        <strain evidence="2">CCUG 61696</strain>
    </source>
</reference>
<dbReference type="EMBL" id="JBHTMX010000006">
    <property type="protein sequence ID" value="MFD1330775.1"/>
    <property type="molecule type" value="Genomic_DNA"/>
</dbReference>
<accession>A0ABW3Z4K7</accession>
<evidence type="ECO:0000313" key="2">
    <source>
        <dbReference type="Proteomes" id="UP001597171"/>
    </source>
</evidence>
<keyword evidence="2" id="KW-1185">Reference proteome</keyword>
<dbReference type="Proteomes" id="UP001597171">
    <property type="component" value="Unassembled WGS sequence"/>
</dbReference>
<evidence type="ECO:0000313" key="1">
    <source>
        <dbReference type="EMBL" id="MFD1330775.1"/>
    </source>
</evidence>